<comment type="caution">
    <text evidence="2">The sequence shown here is derived from an EMBL/GenBank/DDBJ whole genome shotgun (WGS) entry which is preliminary data.</text>
</comment>
<feature type="compositionally biased region" description="Low complexity" evidence="1">
    <location>
        <begin position="54"/>
        <end position="71"/>
    </location>
</feature>
<proteinExistence type="predicted"/>
<gene>
    <name evidence="2" type="ORF">GCM10010521_34470</name>
</gene>
<feature type="region of interest" description="Disordered" evidence="1">
    <location>
        <begin position="19"/>
        <end position="86"/>
    </location>
</feature>
<dbReference type="EMBL" id="BAAAVM010000040">
    <property type="protein sequence ID" value="GAA3144663.1"/>
    <property type="molecule type" value="Genomic_DNA"/>
</dbReference>
<feature type="compositionally biased region" description="Basic and acidic residues" evidence="1">
    <location>
        <begin position="147"/>
        <end position="156"/>
    </location>
</feature>
<name>A0ABP6NDR1_9ACTN</name>
<keyword evidence="3" id="KW-1185">Reference proteome</keyword>
<dbReference type="Proteomes" id="UP001500893">
    <property type="component" value="Unassembled WGS sequence"/>
</dbReference>
<protein>
    <recommendedName>
        <fullName evidence="4">CAP domain-containing protein</fullName>
    </recommendedName>
</protein>
<feature type="region of interest" description="Disordered" evidence="1">
    <location>
        <begin position="140"/>
        <end position="169"/>
    </location>
</feature>
<reference evidence="3" key="1">
    <citation type="journal article" date="2019" name="Int. J. Syst. Evol. Microbiol.">
        <title>The Global Catalogue of Microorganisms (GCM) 10K type strain sequencing project: providing services to taxonomists for standard genome sequencing and annotation.</title>
        <authorList>
            <consortium name="The Broad Institute Genomics Platform"/>
            <consortium name="The Broad Institute Genome Sequencing Center for Infectious Disease"/>
            <person name="Wu L."/>
            <person name="Ma J."/>
        </authorList>
    </citation>
    <scope>NUCLEOTIDE SEQUENCE [LARGE SCALE GENOMIC DNA]</scope>
    <source>
        <strain evidence="3">JCM 11574</strain>
    </source>
</reference>
<evidence type="ECO:0008006" key="4">
    <source>
        <dbReference type="Google" id="ProtNLM"/>
    </source>
</evidence>
<sequence length="169" mass="17474">MFISEHHITGRYSGAQAPAVGRSVDTGAPIPVGKPRPGTSAPLRHRRGAGPVDRAVGTAGTTRGRGPGAPVRPRPARGQLREADGTFGRWAVTTRAQDRSPGMKHTTRTAAALAAATVALVTAYGTAHAACHTLAPGQQRATVASPADEHDPKEDVEVAENGLPDLDED</sequence>
<evidence type="ECO:0000256" key="1">
    <source>
        <dbReference type="SAM" id="MobiDB-lite"/>
    </source>
</evidence>
<accession>A0ABP6NDR1</accession>
<evidence type="ECO:0000313" key="2">
    <source>
        <dbReference type="EMBL" id="GAA3144663.1"/>
    </source>
</evidence>
<organism evidence="2 3">
    <name type="scientific">Streptomyces rameus</name>
    <dbReference type="NCBI Taxonomy" id="68261"/>
    <lineage>
        <taxon>Bacteria</taxon>
        <taxon>Bacillati</taxon>
        <taxon>Actinomycetota</taxon>
        <taxon>Actinomycetes</taxon>
        <taxon>Kitasatosporales</taxon>
        <taxon>Streptomycetaceae</taxon>
        <taxon>Streptomyces</taxon>
    </lineage>
</organism>
<evidence type="ECO:0000313" key="3">
    <source>
        <dbReference type="Proteomes" id="UP001500893"/>
    </source>
</evidence>